<dbReference type="Pfam" id="PF09587">
    <property type="entry name" value="PGA_cap"/>
    <property type="match status" value="1"/>
</dbReference>
<protein>
    <submittedName>
        <fullName evidence="3">Capsule biosynthesis protein</fullName>
    </submittedName>
</protein>
<dbReference type="RefSeq" id="WP_027271661.1">
    <property type="nucleotide sequence ID" value="NZ_CAAAJE010000021.1"/>
</dbReference>
<dbReference type="InterPro" id="IPR052169">
    <property type="entry name" value="CW_Biosynth-Accessory"/>
</dbReference>
<dbReference type="Proteomes" id="UP000054621">
    <property type="component" value="Unassembled WGS sequence"/>
</dbReference>
<sequence>MKKSMLILIVLLIFFTVYYRLHTIPTPSQNTPELALTERPSWAQWRAEGKGVLKYFLHFFDYQKKATLMVLNPFPGQTAFFAHQKKLLAKLPQPSPEETFVRVGFVGDLMAIPNYDKQFIAPQILNRLAQMDFVLGNLETPVSSSSTISKFRNTLSQFNVPNTYLNALTWNGKPVFDFLSLANNHVLDRGDLGAQETLEELKSRNIQAHGTDKQKFITYSIKGIRFGVATATWGVNPQFSQNTTPVCYLPGIAPLDKNKVELGQLINTLYEMKQAKVDFKILFLHWGFEYELYPDPLIQSIASQLIQDGADLIIGSHPHVLQPFELVQSSRHKGLIAYSMGDFISDMSNPFTRIGLIQELYVWRNSQQKIQWALGPSRLTQVADVKYPRTELLRNPPPKDLNDAYAYYQHSLNLPFLVWN</sequence>
<dbReference type="OrthoDB" id="9810718at2"/>
<gene>
    <name evidence="3" type="ORF">Lsai_0164</name>
</gene>
<evidence type="ECO:0000313" key="4">
    <source>
        <dbReference type="Proteomes" id="UP000054621"/>
    </source>
</evidence>
<name>A0A0W0YUS8_9GAMM</name>
<dbReference type="InterPro" id="IPR029052">
    <property type="entry name" value="Metallo-depent_PP-like"/>
</dbReference>
<comment type="similarity">
    <text evidence="1">Belongs to the CapA family.</text>
</comment>
<dbReference type="AlphaFoldDB" id="A0A0W0YUS8"/>
<evidence type="ECO:0000313" key="3">
    <source>
        <dbReference type="EMBL" id="KTD60414.1"/>
    </source>
</evidence>
<dbReference type="SMART" id="SM00854">
    <property type="entry name" value="PGA_cap"/>
    <property type="match status" value="1"/>
</dbReference>
<proteinExistence type="inferred from homology"/>
<organism evidence="3 4">
    <name type="scientific">Legionella sainthelensi</name>
    <dbReference type="NCBI Taxonomy" id="28087"/>
    <lineage>
        <taxon>Bacteria</taxon>
        <taxon>Pseudomonadati</taxon>
        <taxon>Pseudomonadota</taxon>
        <taxon>Gammaproteobacteria</taxon>
        <taxon>Legionellales</taxon>
        <taxon>Legionellaceae</taxon>
        <taxon>Legionella</taxon>
    </lineage>
</organism>
<dbReference type="PATRIC" id="fig|28087.4.peg.174"/>
<dbReference type="SUPFAM" id="SSF56300">
    <property type="entry name" value="Metallo-dependent phosphatases"/>
    <property type="match status" value="1"/>
</dbReference>
<dbReference type="PANTHER" id="PTHR33393:SF12">
    <property type="entry name" value="CAPSULE BIOSYNTHESIS PROTEIN CAPA"/>
    <property type="match status" value="1"/>
</dbReference>
<dbReference type="STRING" id="28087.Lsai_0164"/>
<dbReference type="Gene3D" id="3.60.21.10">
    <property type="match status" value="1"/>
</dbReference>
<dbReference type="CDD" id="cd07381">
    <property type="entry name" value="MPP_CapA"/>
    <property type="match status" value="1"/>
</dbReference>
<accession>A0A0W0YUS8</accession>
<reference evidence="3 4" key="1">
    <citation type="submission" date="2015-11" db="EMBL/GenBank/DDBJ databases">
        <title>Genomic analysis of 38 Legionella species identifies large and diverse effector repertoires.</title>
        <authorList>
            <person name="Burstein D."/>
            <person name="Amaro F."/>
            <person name="Zusman T."/>
            <person name="Lifshitz Z."/>
            <person name="Cohen O."/>
            <person name="Gilbert J.A."/>
            <person name="Pupko T."/>
            <person name="Shuman H.A."/>
            <person name="Segal G."/>
        </authorList>
    </citation>
    <scope>NUCLEOTIDE SEQUENCE [LARGE SCALE GENOMIC DNA]</scope>
    <source>
        <strain evidence="3 4">Mt.St.Helens-4</strain>
    </source>
</reference>
<evidence type="ECO:0000256" key="1">
    <source>
        <dbReference type="ARBA" id="ARBA00005662"/>
    </source>
</evidence>
<dbReference type="eggNOG" id="COG2843">
    <property type="taxonomic scope" value="Bacteria"/>
</dbReference>
<dbReference type="PANTHER" id="PTHR33393">
    <property type="entry name" value="POLYGLUTAMINE SYNTHESIS ACCESSORY PROTEIN RV0574C-RELATED"/>
    <property type="match status" value="1"/>
</dbReference>
<evidence type="ECO:0000259" key="2">
    <source>
        <dbReference type="SMART" id="SM00854"/>
    </source>
</evidence>
<comment type="caution">
    <text evidence="3">The sequence shown here is derived from an EMBL/GenBank/DDBJ whole genome shotgun (WGS) entry which is preliminary data.</text>
</comment>
<dbReference type="EMBL" id="LNYV01000002">
    <property type="protein sequence ID" value="KTD60414.1"/>
    <property type="molecule type" value="Genomic_DNA"/>
</dbReference>
<feature type="domain" description="Capsule synthesis protein CapA" evidence="2">
    <location>
        <begin position="102"/>
        <end position="347"/>
    </location>
</feature>
<dbReference type="InterPro" id="IPR019079">
    <property type="entry name" value="Capsule_synth_CapA"/>
</dbReference>